<dbReference type="SUPFAM" id="SSF48498">
    <property type="entry name" value="Tetracyclin repressor-like, C-terminal domain"/>
    <property type="match status" value="1"/>
</dbReference>
<proteinExistence type="predicted"/>
<dbReference type="GO" id="GO:0003700">
    <property type="term" value="F:DNA-binding transcription factor activity"/>
    <property type="evidence" value="ECO:0007669"/>
    <property type="project" value="TreeGrafter"/>
</dbReference>
<protein>
    <submittedName>
        <fullName evidence="5">TetR family transcriptional regulator</fullName>
    </submittedName>
</protein>
<name>A0A1Z2XRQ7_9FIRM</name>
<organism evidence="5 7">
    <name type="scientific">Acutalibacter muris</name>
    <dbReference type="NCBI Taxonomy" id="1796620"/>
    <lineage>
        <taxon>Bacteria</taxon>
        <taxon>Bacillati</taxon>
        <taxon>Bacillota</taxon>
        <taxon>Clostridia</taxon>
        <taxon>Eubacteriales</taxon>
        <taxon>Acutalibacteraceae</taxon>
        <taxon>Acutalibacter</taxon>
    </lineage>
</organism>
<accession>A0A1Z2XRQ7</accession>
<gene>
    <name evidence="4" type="ORF">ADH66_10990</name>
    <name evidence="5" type="ORF">I5Q82_01300</name>
</gene>
<dbReference type="GO" id="GO:0000976">
    <property type="term" value="F:transcription cis-regulatory region binding"/>
    <property type="evidence" value="ECO:0007669"/>
    <property type="project" value="TreeGrafter"/>
</dbReference>
<dbReference type="PANTHER" id="PTHR30055:SF226">
    <property type="entry name" value="HTH-TYPE TRANSCRIPTIONAL REGULATOR PKSA"/>
    <property type="match status" value="1"/>
</dbReference>
<feature type="DNA-binding region" description="H-T-H motif" evidence="2">
    <location>
        <begin position="32"/>
        <end position="51"/>
    </location>
</feature>
<keyword evidence="6" id="KW-1185">Reference proteome</keyword>
<dbReference type="PRINTS" id="PR00455">
    <property type="entry name" value="HTHTETR"/>
</dbReference>
<dbReference type="KEGG" id="amur:ADH66_10990"/>
<evidence type="ECO:0000259" key="3">
    <source>
        <dbReference type="PROSITE" id="PS50977"/>
    </source>
</evidence>
<dbReference type="SUPFAM" id="SSF46689">
    <property type="entry name" value="Homeodomain-like"/>
    <property type="match status" value="1"/>
</dbReference>
<evidence type="ECO:0000313" key="4">
    <source>
        <dbReference type="EMBL" id="ASB41133.1"/>
    </source>
</evidence>
<evidence type="ECO:0000256" key="2">
    <source>
        <dbReference type="PROSITE-ProRule" id="PRU00335"/>
    </source>
</evidence>
<keyword evidence="1 2" id="KW-0238">DNA-binding</keyword>
<dbReference type="Gene3D" id="1.10.10.60">
    <property type="entry name" value="Homeodomain-like"/>
    <property type="match status" value="1"/>
</dbReference>
<dbReference type="PROSITE" id="PS50977">
    <property type="entry name" value="HTH_TETR_2"/>
    <property type="match status" value="1"/>
</dbReference>
<feature type="domain" description="HTH tetR-type" evidence="3">
    <location>
        <begin position="9"/>
        <end position="69"/>
    </location>
</feature>
<dbReference type="Pfam" id="PF00440">
    <property type="entry name" value="TetR_N"/>
    <property type="match status" value="1"/>
</dbReference>
<dbReference type="Proteomes" id="UP000596035">
    <property type="component" value="Chromosome"/>
</dbReference>
<evidence type="ECO:0000313" key="7">
    <source>
        <dbReference type="Proteomes" id="UP000596035"/>
    </source>
</evidence>
<reference evidence="5 7" key="3">
    <citation type="submission" date="2020-11" db="EMBL/GenBank/DDBJ databases">
        <title>Closed and high quality bacterial genomes of the OMM12 community.</title>
        <authorList>
            <person name="Marbouty M."/>
            <person name="Lamy-Besnier Q."/>
            <person name="Debarbieux L."/>
            <person name="Koszul R."/>
        </authorList>
    </citation>
    <scope>NUCLEOTIDE SEQUENCE [LARGE SCALE GENOMIC DNA]</scope>
    <source>
        <strain evidence="5 7">KB18</strain>
    </source>
</reference>
<dbReference type="Proteomes" id="UP000196710">
    <property type="component" value="Chromosome"/>
</dbReference>
<dbReference type="RefSeq" id="WP_066540921.1">
    <property type="nucleotide sequence ID" value="NZ_CP021422.1"/>
</dbReference>
<dbReference type="AlphaFoldDB" id="A0A1Z2XRQ7"/>
<dbReference type="InterPro" id="IPR036271">
    <property type="entry name" value="Tet_transcr_reg_TetR-rel_C_sf"/>
</dbReference>
<dbReference type="Gene3D" id="1.10.357.10">
    <property type="entry name" value="Tetracycline Repressor, domain 2"/>
    <property type="match status" value="1"/>
</dbReference>
<dbReference type="PANTHER" id="PTHR30055">
    <property type="entry name" value="HTH-TYPE TRANSCRIPTIONAL REGULATOR RUTR"/>
    <property type="match status" value="1"/>
</dbReference>
<evidence type="ECO:0000256" key="1">
    <source>
        <dbReference type="ARBA" id="ARBA00023125"/>
    </source>
</evidence>
<reference evidence="4" key="1">
    <citation type="journal article" date="2017" name="Genome Announc.">
        <title>High-Quality Whole-Genome Sequences of the Oligo-Mouse-Microbiota Bacterial Community.</title>
        <authorList>
            <person name="Garzetti D."/>
            <person name="Brugiroux S."/>
            <person name="Bunk B."/>
            <person name="Pukall R."/>
            <person name="McCoy K.D."/>
            <person name="Macpherson A.J."/>
            <person name="Stecher B."/>
        </authorList>
    </citation>
    <scope>NUCLEOTIDE SEQUENCE</scope>
    <source>
        <strain evidence="4">KB18</strain>
    </source>
</reference>
<evidence type="ECO:0000313" key="6">
    <source>
        <dbReference type="Proteomes" id="UP000196710"/>
    </source>
</evidence>
<reference evidence="6" key="2">
    <citation type="submission" date="2017-05" db="EMBL/GenBank/DDBJ databases">
        <title>Improved OligoMM genomes.</title>
        <authorList>
            <person name="Garzetti D."/>
        </authorList>
    </citation>
    <scope>NUCLEOTIDE SEQUENCE [LARGE SCALE GENOMIC DNA]</scope>
    <source>
        <strain evidence="6">KB18</strain>
    </source>
</reference>
<sequence length="210" mass="24696">MTKLLDLDASRRDALLNAALKEFSIQGYDNASTNVIAKEAGFSKALMFHYVGSKQELFLFTYDYFNELLDREYFSRMDYSIKDIFERLRTSYLLQIELMKQYPWIIDFNKLSAKTKSDEINKALEDRASAKKTFEIFDMIDVSKFRVDLNVEKCKQFILWANVGFTNQILDNIRNSADKNPDYNHIITTLDDYLDELRKVFYVADREGTD</sequence>
<dbReference type="InterPro" id="IPR001647">
    <property type="entry name" value="HTH_TetR"/>
</dbReference>
<dbReference type="InterPro" id="IPR009057">
    <property type="entry name" value="Homeodomain-like_sf"/>
</dbReference>
<dbReference type="EMBL" id="CP021422">
    <property type="protein sequence ID" value="ASB41133.1"/>
    <property type="molecule type" value="Genomic_DNA"/>
</dbReference>
<dbReference type="EMBL" id="CP065321">
    <property type="protein sequence ID" value="QQR30406.1"/>
    <property type="molecule type" value="Genomic_DNA"/>
</dbReference>
<evidence type="ECO:0000313" key="5">
    <source>
        <dbReference type="EMBL" id="QQR30406.1"/>
    </source>
</evidence>
<dbReference type="InterPro" id="IPR050109">
    <property type="entry name" value="HTH-type_TetR-like_transc_reg"/>
</dbReference>